<evidence type="ECO:0000313" key="2">
    <source>
        <dbReference type="Proteomes" id="UP001152795"/>
    </source>
</evidence>
<dbReference type="SUPFAM" id="SSF52540">
    <property type="entry name" value="P-loop containing nucleoside triphosphate hydrolases"/>
    <property type="match status" value="1"/>
</dbReference>
<dbReference type="PANTHER" id="PTHR28653:SF1">
    <property type="entry name" value="ATPASE SWSAP1"/>
    <property type="match status" value="1"/>
</dbReference>
<evidence type="ECO:0000313" key="1">
    <source>
        <dbReference type="EMBL" id="CAB4013432.1"/>
    </source>
</evidence>
<dbReference type="AlphaFoldDB" id="A0A6S7J804"/>
<protein>
    <submittedName>
        <fullName evidence="1">Uncharacterized protein</fullName>
    </submittedName>
</protein>
<organism evidence="1 2">
    <name type="scientific">Paramuricea clavata</name>
    <name type="common">Red gorgonian</name>
    <name type="synonym">Violescent sea-whip</name>
    <dbReference type="NCBI Taxonomy" id="317549"/>
    <lineage>
        <taxon>Eukaryota</taxon>
        <taxon>Metazoa</taxon>
        <taxon>Cnidaria</taxon>
        <taxon>Anthozoa</taxon>
        <taxon>Octocorallia</taxon>
        <taxon>Malacalcyonacea</taxon>
        <taxon>Plexauridae</taxon>
        <taxon>Paramuricea</taxon>
    </lineage>
</organism>
<sequence length="244" mass="27909">MGNTLFQMLRVEVGGEFDRNVSLENGSRVAGHMLFGPSSCGKTSLLFEYAFNCAEKGDYVLFIAPKPLMKLPLFVNERKQPDAVVLKRINMVYLANCDELTDYFANVHLDKVRNSPTGRTRHVLIDDFHSYFREKGSRTEDTNRLAKCMAYIIDAAEFWSKRQSGQKSECAVLVAETILGESMSAEKLGLYQHWITDFIKIQKHGNSLFQIQPIQHSKNFCNLSELTPHYEIDDNEIKVINKME</sequence>
<gene>
    <name evidence="1" type="ORF">PACLA_8A027156</name>
</gene>
<dbReference type="OrthoDB" id="67296at2759"/>
<keyword evidence="2" id="KW-1185">Reference proteome</keyword>
<dbReference type="InterPro" id="IPR027417">
    <property type="entry name" value="P-loop_NTPase"/>
</dbReference>
<dbReference type="Gene3D" id="3.40.50.300">
    <property type="entry name" value="P-loop containing nucleotide triphosphate hydrolases"/>
    <property type="match status" value="1"/>
</dbReference>
<dbReference type="GO" id="GO:0097196">
    <property type="term" value="C:Shu complex"/>
    <property type="evidence" value="ECO:0007669"/>
    <property type="project" value="TreeGrafter"/>
</dbReference>
<dbReference type="Proteomes" id="UP001152795">
    <property type="component" value="Unassembled WGS sequence"/>
</dbReference>
<dbReference type="EMBL" id="CACRXK020007886">
    <property type="protein sequence ID" value="CAB4013432.1"/>
    <property type="molecule type" value="Genomic_DNA"/>
</dbReference>
<name>A0A6S7J804_PARCT</name>
<dbReference type="GO" id="GO:0000724">
    <property type="term" value="P:double-strand break repair via homologous recombination"/>
    <property type="evidence" value="ECO:0007669"/>
    <property type="project" value="TreeGrafter"/>
</dbReference>
<dbReference type="GO" id="GO:0003697">
    <property type="term" value="F:single-stranded DNA binding"/>
    <property type="evidence" value="ECO:0007669"/>
    <property type="project" value="TreeGrafter"/>
</dbReference>
<comment type="caution">
    <text evidence="1">The sequence shown here is derived from an EMBL/GenBank/DDBJ whole genome shotgun (WGS) entry which is preliminary data.</text>
</comment>
<accession>A0A6S7J804</accession>
<dbReference type="PANTHER" id="PTHR28653">
    <property type="match status" value="1"/>
</dbReference>
<proteinExistence type="predicted"/>
<reference evidence="1" key="1">
    <citation type="submission" date="2020-04" db="EMBL/GenBank/DDBJ databases">
        <authorList>
            <person name="Alioto T."/>
            <person name="Alioto T."/>
            <person name="Gomez Garrido J."/>
        </authorList>
    </citation>
    <scope>NUCLEOTIDE SEQUENCE</scope>
    <source>
        <strain evidence="1">A484AB</strain>
    </source>
</reference>